<name>A0AAD5ZE59_9POAL</name>
<comment type="caution">
    <text evidence="3">The sequence shown here is derived from an EMBL/GenBank/DDBJ whole genome shotgun (WGS) entry which is preliminary data.</text>
</comment>
<dbReference type="InterPro" id="IPR036047">
    <property type="entry name" value="F-box-like_dom_sf"/>
</dbReference>
<dbReference type="AlphaFoldDB" id="A0AAD5ZE59"/>
<feature type="domain" description="F-box/LRR-repeat protein 15/At3g58940/PEG3-like LRR" evidence="2">
    <location>
        <begin position="129"/>
        <end position="268"/>
    </location>
</feature>
<dbReference type="Pfam" id="PF00646">
    <property type="entry name" value="F-box"/>
    <property type="match status" value="1"/>
</dbReference>
<dbReference type="InterPro" id="IPR053197">
    <property type="entry name" value="F-box_SCFL_complex_component"/>
</dbReference>
<dbReference type="CDD" id="cd22160">
    <property type="entry name" value="F-box_AtFBL13-like"/>
    <property type="match status" value="1"/>
</dbReference>
<dbReference type="InterPro" id="IPR053781">
    <property type="entry name" value="F-box_AtFBL13-like"/>
</dbReference>
<dbReference type="Pfam" id="PF24758">
    <property type="entry name" value="LRR_At5g56370"/>
    <property type="match status" value="1"/>
</dbReference>
<reference evidence="3 4" key="1">
    <citation type="journal article" date="2022" name="Cell">
        <title>Repeat-based holocentromeres influence genome architecture and karyotype evolution.</title>
        <authorList>
            <person name="Hofstatter P.G."/>
            <person name="Thangavel G."/>
            <person name="Lux T."/>
            <person name="Neumann P."/>
            <person name="Vondrak T."/>
            <person name="Novak P."/>
            <person name="Zhang M."/>
            <person name="Costa L."/>
            <person name="Castellani M."/>
            <person name="Scott A."/>
            <person name="Toegelov H."/>
            <person name="Fuchs J."/>
            <person name="Mata-Sucre Y."/>
            <person name="Dias Y."/>
            <person name="Vanzela A.L.L."/>
            <person name="Huettel B."/>
            <person name="Almeida C.C.S."/>
            <person name="Simkova H."/>
            <person name="Souza G."/>
            <person name="Pedrosa-Harand A."/>
            <person name="Macas J."/>
            <person name="Mayer K.F.X."/>
            <person name="Houben A."/>
            <person name="Marques A."/>
        </authorList>
    </citation>
    <scope>NUCLEOTIDE SEQUENCE [LARGE SCALE GENOMIC DNA]</scope>
    <source>
        <strain evidence="3">RhyTen1mFocal</strain>
    </source>
</reference>
<feature type="domain" description="F-box" evidence="1">
    <location>
        <begin position="11"/>
        <end position="50"/>
    </location>
</feature>
<dbReference type="Gene3D" id="3.80.10.10">
    <property type="entry name" value="Ribonuclease Inhibitor"/>
    <property type="match status" value="1"/>
</dbReference>
<sequence>MEIIENSNDIISSFPDSVIHHIMSFLKKKEAVQTCILAKRWKNLWRTLPYLHLNLNDFRQENFSMASSQLFINFISNLLLLRDHTGLHTFQLNCEAPIKCTDQIISGWALYALRCKLRVLSLLVTKGAALQICHSVFKCMSLEDLHFGLFDTVYMINLMPRITTLPHLKRLHLDTMLLDENFVENIFSGCPSLTDLHLASCLLKIQSIHFQKLTCLTVHHCKFEVEMRLIDAPNLTEFCINGLEALTYAINITNMPSLLKAVIGYWSSQPSQGVIFPCFSDVQQLELNGFTIEAFLKTELSRCPIFCKLRILYIELNCTTGDLALTADFILKHCPKLKELVLLHGVEYCCKCATRLGNPFNETRGKKLRTILLLGPMLFDKITVLHFKYCHKGKKTLEALKLRGIWEGLALYNSEKDNLVR</sequence>
<accession>A0AAD5ZE59</accession>
<dbReference type="PANTHER" id="PTHR34223:SF51">
    <property type="entry name" value="OS06G0556300 PROTEIN"/>
    <property type="match status" value="1"/>
</dbReference>
<evidence type="ECO:0008006" key="5">
    <source>
        <dbReference type="Google" id="ProtNLM"/>
    </source>
</evidence>
<dbReference type="SUPFAM" id="SSF52047">
    <property type="entry name" value="RNI-like"/>
    <property type="match status" value="1"/>
</dbReference>
<gene>
    <name evidence="3" type="ORF">LUZ61_020858</name>
</gene>
<protein>
    <recommendedName>
        <fullName evidence="5">F-box domain-containing protein</fullName>
    </recommendedName>
</protein>
<dbReference type="InterPro" id="IPR001810">
    <property type="entry name" value="F-box_dom"/>
</dbReference>
<organism evidence="3 4">
    <name type="scientific">Rhynchospora tenuis</name>
    <dbReference type="NCBI Taxonomy" id="198213"/>
    <lineage>
        <taxon>Eukaryota</taxon>
        <taxon>Viridiplantae</taxon>
        <taxon>Streptophyta</taxon>
        <taxon>Embryophyta</taxon>
        <taxon>Tracheophyta</taxon>
        <taxon>Spermatophyta</taxon>
        <taxon>Magnoliopsida</taxon>
        <taxon>Liliopsida</taxon>
        <taxon>Poales</taxon>
        <taxon>Cyperaceae</taxon>
        <taxon>Cyperoideae</taxon>
        <taxon>Rhynchosporeae</taxon>
        <taxon>Rhynchospora</taxon>
    </lineage>
</organism>
<dbReference type="InterPro" id="IPR055411">
    <property type="entry name" value="LRR_FXL15/At3g58940/PEG3-like"/>
</dbReference>
<keyword evidence="4" id="KW-1185">Reference proteome</keyword>
<evidence type="ECO:0000259" key="1">
    <source>
        <dbReference type="Pfam" id="PF00646"/>
    </source>
</evidence>
<evidence type="ECO:0000313" key="3">
    <source>
        <dbReference type="EMBL" id="KAJ3691694.1"/>
    </source>
</evidence>
<evidence type="ECO:0000259" key="2">
    <source>
        <dbReference type="Pfam" id="PF24758"/>
    </source>
</evidence>
<proteinExistence type="predicted"/>
<dbReference type="Proteomes" id="UP001210211">
    <property type="component" value="Unassembled WGS sequence"/>
</dbReference>
<dbReference type="PANTHER" id="PTHR34223">
    <property type="entry name" value="OS11G0201299 PROTEIN"/>
    <property type="match status" value="1"/>
</dbReference>
<dbReference type="EMBL" id="JAMRDG010000002">
    <property type="protein sequence ID" value="KAJ3691694.1"/>
    <property type="molecule type" value="Genomic_DNA"/>
</dbReference>
<dbReference type="SUPFAM" id="SSF81383">
    <property type="entry name" value="F-box domain"/>
    <property type="match status" value="1"/>
</dbReference>
<dbReference type="InterPro" id="IPR032675">
    <property type="entry name" value="LRR_dom_sf"/>
</dbReference>
<evidence type="ECO:0000313" key="4">
    <source>
        <dbReference type="Proteomes" id="UP001210211"/>
    </source>
</evidence>